<evidence type="ECO:0000313" key="2">
    <source>
        <dbReference type="EMBL" id="CAG8837935.1"/>
    </source>
</evidence>
<sequence length="200" mass="23521">MTYNLRKPVSLGEKSRINSQEIDEEKSKEEYEAEEVEEEKSYIVQGDEDKLPIVEIKKNAVSIEGKETNIEQYKEIKEEKLRGVSLKNMKRGWKRPDTVCWCEKQLNSEEESCTRCKELFQDIETLECLVDNLNEKLGISWETQEYTNLEKSQQAKVEELMKNNKVLFAEGLTQLERTKEEIHSIILKEGVDPVKQRPYR</sequence>
<dbReference type="Proteomes" id="UP000789901">
    <property type="component" value="Unassembled WGS sequence"/>
</dbReference>
<evidence type="ECO:0000256" key="1">
    <source>
        <dbReference type="SAM" id="MobiDB-lite"/>
    </source>
</evidence>
<feature type="non-terminal residue" evidence="2">
    <location>
        <position position="200"/>
    </location>
</feature>
<comment type="caution">
    <text evidence="2">The sequence shown here is derived from an EMBL/GenBank/DDBJ whole genome shotgun (WGS) entry which is preliminary data.</text>
</comment>
<feature type="region of interest" description="Disordered" evidence="1">
    <location>
        <begin position="1"/>
        <end position="39"/>
    </location>
</feature>
<dbReference type="EMBL" id="CAJVQB010056942">
    <property type="protein sequence ID" value="CAG8837935.1"/>
    <property type="molecule type" value="Genomic_DNA"/>
</dbReference>
<gene>
    <name evidence="2" type="ORF">GMARGA_LOCUS33731</name>
</gene>
<organism evidence="2 3">
    <name type="scientific">Gigaspora margarita</name>
    <dbReference type="NCBI Taxonomy" id="4874"/>
    <lineage>
        <taxon>Eukaryota</taxon>
        <taxon>Fungi</taxon>
        <taxon>Fungi incertae sedis</taxon>
        <taxon>Mucoromycota</taxon>
        <taxon>Glomeromycotina</taxon>
        <taxon>Glomeromycetes</taxon>
        <taxon>Diversisporales</taxon>
        <taxon>Gigasporaceae</taxon>
        <taxon>Gigaspora</taxon>
    </lineage>
</organism>
<accession>A0ABN7WQ79</accession>
<keyword evidence="3" id="KW-1185">Reference proteome</keyword>
<proteinExistence type="predicted"/>
<protein>
    <submittedName>
        <fullName evidence="2">26997_t:CDS:1</fullName>
    </submittedName>
</protein>
<evidence type="ECO:0000313" key="3">
    <source>
        <dbReference type="Proteomes" id="UP000789901"/>
    </source>
</evidence>
<name>A0ABN7WQ79_GIGMA</name>
<reference evidence="2 3" key="1">
    <citation type="submission" date="2021-06" db="EMBL/GenBank/DDBJ databases">
        <authorList>
            <person name="Kallberg Y."/>
            <person name="Tangrot J."/>
            <person name="Rosling A."/>
        </authorList>
    </citation>
    <scope>NUCLEOTIDE SEQUENCE [LARGE SCALE GENOMIC DNA]</scope>
    <source>
        <strain evidence="2 3">120-4 pot B 10/14</strain>
    </source>
</reference>